<organism evidence="1 2">
    <name type="scientific">Schistosoma margrebowiei</name>
    <dbReference type="NCBI Taxonomy" id="48269"/>
    <lineage>
        <taxon>Eukaryota</taxon>
        <taxon>Metazoa</taxon>
        <taxon>Spiralia</taxon>
        <taxon>Lophotrochozoa</taxon>
        <taxon>Platyhelminthes</taxon>
        <taxon>Trematoda</taxon>
        <taxon>Digenea</taxon>
        <taxon>Strigeidida</taxon>
        <taxon>Schistosomatoidea</taxon>
        <taxon>Schistosomatidae</taxon>
        <taxon>Schistosoma</taxon>
    </lineage>
</organism>
<dbReference type="GO" id="GO:0000387">
    <property type="term" value="P:spliceosomal snRNP assembly"/>
    <property type="evidence" value="ECO:0007669"/>
    <property type="project" value="InterPro"/>
</dbReference>
<dbReference type="Gene3D" id="1.20.58.1070">
    <property type="match status" value="1"/>
</dbReference>
<evidence type="ECO:0000313" key="2">
    <source>
        <dbReference type="WBParaSite" id="SMRG1_76020.2"/>
    </source>
</evidence>
<evidence type="ECO:0000313" key="1">
    <source>
        <dbReference type="Proteomes" id="UP000050790"/>
    </source>
</evidence>
<name>A0AA85AD38_9TREM</name>
<dbReference type="AlphaFoldDB" id="A0AA85AD38"/>
<dbReference type="Pfam" id="PF04938">
    <property type="entry name" value="SIP1"/>
    <property type="match status" value="1"/>
</dbReference>
<dbReference type="Proteomes" id="UP000050790">
    <property type="component" value="Unassembled WGS sequence"/>
</dbReference>
<sequence length="217" mass="25381">MLMIGIKLHHSRVCYVVKIRLQIWSSKRLPQQLSILNRLTMIFKKPARSFPRRFQDIYKKIKSLISEYQCLKSLVLRNFDDMTKTVIPITKTTILEHTPSLTWIAQRTRSEIMTLINLAASVCTKKHWNSKLNVWIFSLLVALEPPFHPDLCHDLRTIVKRCRKLRRDFEQSSFSTTTDNNVKQCSVVAEDIEFFNLCINLISHTFGQSDLADELTE</sequence>
<reference evidence="2" key="1">
    <citation type="submission" date="2023-11" db="UniProtKB">
        <authorList>
            <consortium name="WormBaseParasite"/>
        </authorList>
    </citation>
    <scope>IDENTIFICATION</scope>
</reference>
<proteinExistence type="predicted"/>
<accession>A0AA85AD38</accession>
<protein>
    <submittedName>
        <fullName evidence="2">Uncharacterized protein</fullName>
    </submittedName>
</protein>
<dbReference type="InterPro" id="IPR035426">
    <property type="entry name" value="Gemin2/Brr1"/>
</dbReference>
<dbReference type="WBParaSite" id="SMRG1_76020.2">
    <property type="protein sequence ID" value="SMRG1_76020.2"/>
    <property type="gene ID" value="SMRG1_76020"/>
</dbReference>